<accession>A0ABR3GN05</accession>
<dbReference type="Proteomes" id="UP001447188">
    <property type="component" value="Unassembled WGS sequence"/>
</dbReference>
<sequence>MTLLALPNVPLHDIIRETGARECSDDDNLDQRTCTPPYETCLAHTCQRLRALSLPFMYTSVSVHVQHVESLHGLLTTYGSIAGLVRQLTFFSANPGFVQAIMSQVAQQRHLSVTLSFCQWDTVIHFMSSAPRGLQTLRLTDTIIQRIMPVLSPPTPTPSPLTEVHTFACNTSLIYQKDPNLTGQLLARLIPSMQVLDLHVDEYMISLFETYADLGSRLTKLTVSFDFTPP</sequence>
<evidence type="ECO:0000313" key="2">
    <source>
        <dbReference type="Proteomes" id="UP001447188"/>
    </source>
</evidence>
<evidence type="ECO:0000313" key="1">
    <source>
        <dbReference type="EMBL" id="KAL0636971.1"/>
    </source>
</evidence>
<gene>
    <name evidence="1" type="ORF">Q9L58_004074</name>
</gene>
<dbReference type="EMBL" id="JBBBZM010000041">
    <property type="protein sequence ID" value="KAL0636971.1"/>
    <property type="molecule type" value="Genomic_DNA"/>
</dbReference>
<name>A0ABR3GN05_9PEZI</name>
<keyword evidence="2" id="KW-1185">Reference proteome</keyword>
<protein>
    <submittedName>
        <fullName evidence="1">Uncharacterized protein</fullName>
    </submittedName>
</protein>
<organism evidence="1 2">
    <name type="scientific">Discina gigas</name>
    <dbReference type="NCBI Taxonomy" id="1032678"/>
    <lineage>
        <taxon>Eukaryota</taxon>
        <taxon>Fungi</taxon>
        <taxon>Dikarya</taxon>
        <taxon>Ascomycota</taxon>
        <taxon>Pezizomycotina</taxon>
        <taxon>Pezizomycetes</taxon>
        <taxon>Pezizales</taxon>
        <taxon>Discinaceae</taxon>
        <taxon>Discina</taxon>
    </lineage>
</organism>
<comment type="caution">
    <text evidence="1">The sequence shown here is derived from an EMBL/GenBank/DDBJ whole genome shotgun (WGS) entry which is preliminary data.</text>
</comment>
<proteinExistence type="predicted"/>
<reference evidence="1 2" key="1">
    <citation type="submission" date="2024-02" db="EMBL/GenBank/DDBJ databases">
        <title>Discinaceae phylogenomics.</title>
        <authorList>
            <person name="Dirks A.C."/>
            <person name="James T.Y."/>
        </authorList>
    </citation>
    <scope>NUCLEOTIDE SEQUENCE [LARGE SCALE GENOMIC DNA]</scope>
    <source>
        <strain evidence="1 2">ACD0624</strain>
    </source>
</reference>